<dbReference type="SUPFAM" id="SSF57850">
    <property type="entry name" value="RING/U-box"/>
    <property type="match status" value="1"/>
</dbReference>
<feature type="compositionally biased region" description="Polar residues" evidence="9">
    <location>
        <begin position="339"/>
        <end position="359"/>
    </location>
</feature>
<dbReference type="InterPro" id="IPR051834">
    <property type="entry name" value="RING_finger_E3_ligase"/>
</dbReference>
<dbReference type="SMART" id="SM00184">
    <property type="entry name" value="RING"/>
    <property type="match status" value="1"/>
</dbReference>
<dbReference type="PANTHER" id="PTHR45931">
    <property type="entry name" value="SI:CH211-59O9.10"/>
    <property type="match status" value="1"/>
</dbReference>
<reference evidence="11 12" key="1">
    <citation type="journal article" date="2023" name="IMA Fungus">
        <title>Comparative genomic study of the Penicillium genus elucidates a diverse pangenome and 15 lateral gene transfer events.</title>
        <authorList>
            <person name="Petersen C."/>
            <person name="Sorensen T."/>
            <person name="Nielsen M.R."/>
            <person name="Sondergaard T.E."/>
            <person name="Sorensen J.L."/>
            <person name="Fitzpatrick D.A."/>
            <person name="Frisvad J.C."/>
            <person name="Nielsen K.L."/>
        </authorList>
    </citation>
    <scope>NUCLEOTIDE SEQUENCE [LARGE SCALE GENOMIC DNA]</scope>
    <source>
        <strain evidence="11 12">IBT 35679</strain>
    </source>
</reference>
<dbReference type="FunFam" id="3.30.40.10:FF:000127">
    <property type="entry name" value="E3 ubiquitin-protein ligase RNF181"/>
    <property type="match status" value="1"/>
</dbReference>
<evidence type="ECO:0000313" key="11">
    <source>
        <dbReference type="EMBL" id="KAJ5540938.1"/>
    </source>
</evidence>
<organism evidence="11 12">
    <name type="scientific">Penicillium frequentans</name>
    <dbReference type="NCBI Taxonomy" id="3151616"/>
    <lineage>
        <taxon>Eukaryota</taxon>
        <taxon>Fungi</taxon>
        <taxon>Dikarya</taxon>
        <taxon>Ascomycota</taxon>
        <taxon>Pezizomycotina</taxon>
        <taxon>Eurotiomycetes</taxon>
        <taxon>Eurotiomycetidae</taxon>
        <taxon>Eurotiales</taxon>
        <taxon>Aspergillaceae</taxon>
        <taxon>Penicillium</taxon>
    </lineage>
</organism>
<keyword evidence="5 8" id="KW-0863">Zinc-finger</keyword>
<evidence type="ECO:0000256" key="9">
    <source>
        <dbReference type="SAM" id="MobiDB-lite"/>
    </source>
</evidence>
<evidence type="ECO:0000256" key="7">
    <source>
        <dbReference type="ARBA" id="ARBA00022833"/>
    </source>
</evidence>
<evidence type="ECO:0000256" key="6">
    <source>
        <dbReference type="ARBA" id="ARBA00022786"/>
    </source>
</evidence>
<dbReference type="EMBL" id="JAQIZZ010000005">
    <property type="protein sequence ID" value="KAJ5540938.1"/>
    <property type="molecule type" value="Genomic_DNA"/>
</dbReference>
<dbReference type="PANTHER" id="PTHR45931:SF3">
    <property type="entry name" value="RING ZINC FINGER-CONTAINING PROTEIN"/>
    <property type="match status" value="1"/>
</dbReference>
<dbReference type="InterPro" id="IPR001841">
    <property type="entry name" value="Znf_RING"/>
</dbReference>
<dbReference type="GO" id="GO:0005634">
    <property type="term" value="C:nucleus"/>
    <property type="evidence" value="ECO:0007669"/>
    <property type="project" value="TreeGrafter"/>
</dbReference>
<evidence type="ECO:0000256" key="1">
    <source>
        <dbReference type="ARBA" id="ARBA00000900"/>
    </source>
</evidence>
<accession>A0AAD6CVF4</accession>
<feature type="domain" description="RING-type" evidence="10">
    <location>
        <begin position="293"/>
        <end position="334"/>
    </location>
</feature>
<feature type="region of interest" description="Disordered" evidence="9">
    <location>
        <begin position="150"/>
        <end position="186"/>
    </location>
</feature>
<keyword evidence="3" id="KW-0808">Transferase</keyword>
<evidence type="ECO:0000256" key="8">
    <source>
        <dbReference type="PROSITE-ProRule" id="PRU00175"/>
    </source>
</evidence>
<dbReference type="GO" id="GO:0008270">
    <property type="term" value="F:zinc ion binding"/>
    <property type="evidence" value="ECO:0007669"/>
    <property type="project" value="UniProtKB-KW"/>
</dbReference>
<evidence type="ECO:0000256" key="3">
    <source>
        <dbReference type="ARBA" id="ARBA00022679"/>
    </source>
</evidence>
<dbReference type="InterPro" id="IPR013083">
    <property type="entry name" value="Znf_RING/FYVE/PHD"/>
</dbReference>
<evidence type="ECO:0000256" key="4">
    <source>
        <dbReference type="ARBA" id="ARBA00022723"/>
    </source>
</evidence>
<evidence type="ECO:0000313" key="12">
    <source>
        <dbReference type="Proteomes" id="UP001220324"/>
    </source>
</evidence>
<gene>
    <name evidence="11" type="ORF">N7494_006014</name>
</gene>
<comment type="catalytic activity">
    <reaction evidence="1">
        <text>S-ubiquitinyl-[E2 ubiquitin-conjugating enzyme]-L-cysteine + [acceptor protein]-L-lysine = [E2 ubiquitin-conjugating enzyme]-L-cysteine + N(6)-ubiquitinyl-[acceptor protein]-L-lysine.</text>
        <dbReference type="EC" id="2.3.2.27"/>
    </reaction>
</comment>
<evidence type="ECO:0000259" key="10">
    <source>
        <dbReference type="PROSITE" id="PS50089"/>
    </source>
</evidence>
<dbReference type="Gene3D" id="3.30.40.10">
    <property type="entry name" value="Zinc/RING finger domain, C3HC4 (zinc finger)"/>
    <property type="match status" value="1"/>
</dbReference>
<evidence type="ECO:0000256" key="2">
    <source>
        <dbReference type="ARBA" id="ARBA00012483"/>
    </source>
</evidence>
<keyword evidence="12" id="KW-1185">Reference proteome</keyword>
<dbReference type="GO" id="GO:0061630">
    <property type="term" value="F:ubiquitin protein ligase activity"/>
    <property type="evidence" value="ECO:0007669"/>
    <property type="project" value="UniProtKB-EC"/>
</dbReference>
<keyword evidence="6" id="KW-0833">Ubl conjugation pathway</keyword>
<name>A0AAD6CVF4_9EURO</name>
<dbReference type="GO" id="GO:0016567">
    <property type="term" value="P:protein ubiquitination"/>
    <property type="evidence" value="ECO:0007669"/>
    <property type="project" value="UniProtKB-ARBA"/>
</dbReference>
<sequence length="449" mass="48957">MADHSDHEDRVLCHACGAVWLKVADGLTCPQCQSEFTEIIEIPPDDAPPEPHFESDSPPVNPWESHNAWPQEDMPRAYGFMGSTPGSPRYSQHTYRSPDGRFVFSSTSVRGGLSPRQANTQPDLEAPMLFDSLGSIFQTFTNTAYNQRAPRGASAMDPFDTDHHGIEEYDDPPESFPREPDAPQPAAQPLGLVDLLESFRREHVRRPGRAGAHGVAGPNPLANPLAILSVLLNMDRNGDAVYSQEELDRVISELIDHNAAGNAPPGASTTAIQSLPKKKVDEQMLGSDGSAECSICMDQVELGTEVTVLPCTHWFHFSCIEAWLIQHNTCPHCRRSIDSASATPGSPTSRTHGEGTSENPVVIPDSPEVSSPRRRRRSSPFASLSGRSSFSRSSRHSQAQAQAQAQAPASPDPNVSRTRRSSGSSRNSRNEGSRGFTDWVWSRFGGSNN</sequence>
<feature type="compositionally biased region" description="Low complexity" evidence="9">
    <location>
        <begin position="379"/>
        <end position="409"/>
    </location>
</feature>
<evidence type="ECO:0000256" key="5">
    <source>
        <dbReference type="ARBA" id="ARBA00022771"/>
    </source>
</evidence>
<dbReference type="GO" id="GO:0006511">
    <property type="term" value="P:ubiquitin-dependent protein catabolic process"/>
    <property type="evidence" value="ECO:0007669"/>
    <property type="project" value="TreeGrafter"/>
</dbReference>
<dbReference type="Proteomes" id="UP001220324">
    <property type="component" value="Unassembled WGS sequence"/>
</dbReference>
<dbReference type="CDD" id="cd16454">
    <property type="entry name" value="RING-H2_PA-TM-RING"/>
    <property type="match status" value="1"/>
</dbReference>
<dbReference type="AlphaFoldDB" id="A0AAD6CVF4"/>
<dbReference type="Pfam" id="PF13639">
    <property type="entry name" value="zf-RING_2"/>
    <property type="match status" value="1"/>
</dbReference>
<keyword evidence="4" id="KW-0479">Metal-binding</keyword>
<comment type="caution">
    <text evidence="11">The sequence shown here is derived from an EMBL/GenBank/DDBJ whole genome shotgun (WGS) entry which is preliminary data.</text>
</comment>
<proteinExistence type="predicted"/>
<dbReference type="PROSITE" id="PS50089">
    <property type="entry name" value="ZF_RING_2"/>
    <property type="match status" value="1"/>
</dbReference>
<keyword evidence="7" id="KW-0862">Zinc</keyword>
<protein>
    <recommendedName>
        <fullName evidence="2">RING-type E3 ubiquitin transferase</fullName>
        <ecNumber evidence="2">2.3.2.27</ecNumber>
    </recommendedName>
</protein>
<feature type="region of interest" description="Disordered" evidence="9">
    <location>
        <begin position="339"/>
        <end position="449"/>
    </location>
</feature>
<dbReference type="EC" id="2.3.2.27" evidence="2"/>